<accession>A0A967EG79</accession>
<evidence type="ECO:0000313" key="2">
    <source>
        <dbReference type="EMBL" id="NHN57316.1"/>
    </source>
</evidence>
<sequence>MTYDEGLAQRVRELVGDGPLVSEKRMFGGLAFLVGGNLAVAASGEGGLLLRCAPEDTASLVGGSVSRAVMRGREMAGWLRVDGAALDDDAQLRRLVAIGTAYAGSLPPK</sequence>
<keyword evidence="3" id="KW-1185">Reference proteome</keyword>
<comment type="caution">
    <text evidence="2">The sequence shown here is derived from an EMBL/GenBank/DDBJ whole genome shotgun (WGS) entry which is preliminary data.</text>
</comment>
<dbReference type="Gene3D" id="3.30.1460.30">
    <property type="entry name" value="YgaC/TfoX-N like chaperone"/>
    <property type="match status" value="1"/>
</dbReference>
<proteinExistence type="predicted"/>
<dbReference type="RefSeq" id="WP_166198500.1">
    <property type="nucleotide sequence ID" value="NZ_JAAOIV010000014.1"/>
</dbReference>
<dbReference type="AlphaFoldDB" id="A0A967EG79"/>
<dbReference type="SUPFAM" id="SSF159894">
    <property type="entry name" value="YgaC/TfoX-N like"/>
    <property type="match status" value="1"/>
</dbReference>
<name>A0A967EG79_9MICO</name>
<evidence type="ECO:0000313" key="3">
    <source>
        <dbReference type="Proteomes" id="UP000744769"/>
    </source>
</evidence>
<dbReference type="Proteomes" id="UP000744769">
    <property type="component" value="Unassembled WGS sequence"/>
</dbReference>
<organism evidence="2 3">
    <name type="scientific">Metallococcus carri</name>
    <dbReference type="NCBI Taxonomy" id="1656884"/>
    <lineage>
        <taxon>Bacteria</taxon>
        <taxon>Bacillati</taxon>
        <taxon>Actinomycetota</taxon>
        <taxon>Actinomycetes</taxon>
        <taxon>Micrococcales</taxon>
        <taxon>Dermacoccaceae</taxon>
        <taxon>Metallococcus</taxon>
    </lineage>
</organism>
<evidence type="ECO:0000259" key="1">
    <source>
        <dbReference type="Pfam" id="PF04993"/>
    </source>
</evidence>
<dbReference type="InterPro" id="IPR007076">
    <property type="entry name" value="TfoX_N"/>
</dbReference>
<reference evidence="2" key="1">
    <citation type="submission" date="2020-03" db="EMBL/GenBank/DDBJ databases">
        <title>Draft sequencing of Calidifontibacter sp. DB0510.</title>
        <authorList>
            <person name="Kim D.-U."/>
        </authorList>
    </citation>
    <scope>NUCLEOTIDE SEQUENCE</scope>
    <source>
        <strain evidence="2">DB0510</strain>
    </source>
</reference>
<dbReference type="EMBL" id="JAAOIV010000014">
    <property type="protein sequence ID" value="NHN57316.1"/>
    <property type="molecule type" value="Genomic_DNA"/>
</dbReference>
<dbReference type="Pfam" id="PF04993">
    <property type="entry name" value="TfoX_N"/>
    <property type="match status" value="1"/>
</dbReference>
<feature type="domain" description="TfoX N-terminal" evidence="1">
    <location>
        <begin position="17"/>
        <end position="97"/>
    </location>
</feature>
<protein>
    <submittedName>
        <fullName evidence="2">TfoX/Sxy family protein</fullName>
    </submittedName>
</protein>
<gene>
    <name evidence="2" type="ORF">G9U51_16215</name>
</gene>